<name>A0ABR4DT68_9PEZI</name>
<feature type="chain" id="PRO_5045131139" description="Palmitoyltransferase" evidence="12">
    <location>
        <begin position="32"/>
        <end position="452"/>
    </location>
</feature>
<dbReference type="Proteomes" id="UP001600888">
    <property type="component" value="Unassembled WGS sequence"/>
</dbReference>
<feature type="signal peptide" evidence="12">
    <location>
        <begin position="1"/>
        <end position="31"/>
    </location>
</feature>
<evidence type="ECO:0000256" key="3">
    <source>
        <dbReference type="ARBA" id="ARBA00022692"/>
    </source>
</evidence>
<keyword evidence="6" id="KW-0564">Palmitate</keyword>
<dbReference type="EC" id="2.3.1.225" evidence="11"/>
<evidence type="ECO:0000313" key="14">
    <source>
        <dbReference type="EMBL" id="KAL2273156.1"/>
    </source>
</evidence>
<dbReference type="PANTHER" id="PTHR22883:SF23">
    <property type="entry name" value="PALMITOYLTRANSFERASE ZDHHC6"/>
    <property type="match status" value="1"/>
</dbReference>
<evidence type="ECO:0000256" key="8">
    <source>
        <dbReference type="ARBA" id="ARBA00023315"/>
    </source>
</evidence>
<keyword evidence="12" id="KW-0732">Signal</keyword>
<evidence type="ECO:0000259" key="13">
    <source>
        <dbReference type="Pfam" id="PF01529"/>
    </source>
</evidence>
<feature type="transmembrane region" description="Helical" evidence="11">
    <location>
        <begin position="284"/>
        <end position="306"/>
    </location>
</feature>
<dbReference type="InterPro" id="IPR001594">
    <property type="entry name" value="Palmitoyltrfase_DHHC"/>
</dbReference>
<protein>
    <recommendedName>
        <fullName evidence="11">Palmitoyltransferase</fullName>
        <ecNumber evidence="11">2.3.1.225</ecNumber>
    </recommendedName>
</protein>
<dbReference type="InterPro" id="IPR039859">
    <property type="entry name" value="PFA4/ZDH16/20/ERF2-like"/>
</dbReference>
<proteinExistence type="inferred from homology"/>
<dbReference type="Pfam" id="PF01529">
    <property type="entry name" value="DHHC"/>
    <property type="match status" value="1"/>
</dbReference>
<evidence type="ECO:0000256" key="4">
    <source>
        <dbReference type="ARBA" id="ARBA00022989"/>
    </source>
</evidence>
<keyword evidence="8 11" id="KW-0012">Acyltransferase</keyword>
<gene>
    <name evidence="14" type="ORF">FJTKL_04900</name>
</gene>
<dbReference type="PANTHER" id="PTHR22883">
    <property type="entry name" value="ZINC FINGER DHHC DOMAIN CONTAINING PROTEIN"/>
    <property type="match status" value="1"/>
</dbReference>
<evidence type="ECO:0000256" key="9">
    <source>
        <dbReference type="ARBA" id="ARBA00038298"/>
    </source>
</evidence>
<organism evidence="14 15">
    <name type="scientific">Diaporthe vaccinii</name>
    <dbReference type="NCBI Taxonomy" id="105482"/>
    <lineage>
        <taxon>Eukaryota</taxon>
        <taxon>Fungi</taxon>
        <taxon>Dikarya</taxon>
        <taxon>Ascomycota</taxon>
        <taxon>Pezizomycotina</taxon>
        <taxon>Sordariomycetes</taxon>
        <taxon>Sordariomycetidae</taxon>
        <taxon>Diaporthales</taxon>
        <taxon>Diaporthaceae</taxon>
        <taxon>Diaporthe</taxon>
        <taxon>Diaporthe eres species complex</taxon>
    </lineage>
</organism>
<dbReference type="EMBL" id="JBAWTH010000197">
    <property type="protein sequence ID" value="KAL2273156.1"/>
    <property type="molecule type" value="Genomic_DNA"/>
</dbReference>
<evidence type="ECO:0000313" key="15">
    <source>
        <dbReference type="Proteomes" id="UP001600888"/>
    </source>
</evidence>
<keyword evidence="7" id="KW-0449">Lipoprotein</keyword>
<accession>A0ABR4DT68</accession>
<evidence type="ECO:0000256" key="7">
    <source>
        <dbReference type="ARBA" id="ARBA00023288"/>
    </source>
</evidence>
<feature type="domain" description="Palmitoyltransferase DHHC" evidence="13">
    <location>
        <begin position="206"/>
        <end position="322"/>
    </location>
</feature>
<feature type="transmembrane region" description="Helical" evidence="11">
    <location>
        <begin position="147"/>
        <end position="170"/>
    </location>
</feature>
<keyword evidence="5 11" id="KW-0472">Membrane</keyword>
<keyword evidence="4 11" id="KW-1133">Transmembrane helix</keyword>
<evidence type="ECO:0000256" key="10">
    <source>
        <dbReference type="ARBA" id="ARBA00048048"/>
    </source>
</evidence>
<comment type="domain">
    <text evidence="11">The DHHC domain is required for palmitoyltransferase activity.</text>
</comment>
<comment type="subcellular location">
    <subcellularLocation>
        <location evidence="1">Membrane</location>
        <topology evidence="1">Multi-pass membrane protein</topology>
    </subcellularLocation>
</comment>
<evidence type="ECO:0000256" key="5">
    <source>
        <dbReference type="ARBA" id="ARBA00023136"/>
    </source>
</evidence>
<evidence type="ECO:0000256" key="1">
    <source>
        <dbReference type="ARBA" id="ARBA00004141"/>
    </source>
</evidence>
<evidence type="ECO:0000256" key="11">
    <source>
        <dbReference type="RuleBase" id="RU079119"/>
    </source>
</evidence>
<dbReference type="PROSITE" id="PS50216">
    <property type="entry name" value="DHHC"/>
    <property type="match status" value="1"/>
</dbReference>
<feature type="transmembrane region" description="Helical" evidence="11">
    <location>
        <begin position="76"/>
        <end position="96"/>
    </location>
</feature>
<evidence type="ECO:0000256" key="6">
    <source>
        <dbReference type="ARBA" id="ARBA00023139"/>
    </source>
</evidence>
<reference evidence="14 15" key="1">
    <citation type="submission" date="2024-03" db="EMBL/GenBank/DDBJ databases">
        <title>A high-quality draft genome sequence of Diaporthe vaccinii, a causative agent of upright dieback and viscid rot disease in cranberry plants.</title>
        <authorList>
            <person name="Sarrasin M."/>
            <person name="Lang B.F."/>
            <person name="Burger G."/>
        </authorList>
    </citation>
    <scope>NUCLEOTIDE SEQUENCE [LARGE SCALE GENOMIC DNA]</scope>
    <source>
        <strain evidence="14 15">IS7</strain>
    </source>
</reference>
<keyword evidence="15" id="KW-1185">Reference proteome</keyword>
<comment type="similarity">
    <text evidence="9">Belongs to the DHHC palmitoyltransferase family. PFA5 subfamily.</text>
</comment>
<comment type="caution">
    <text evidence="14">The sequence shown here is derived from an EMBL/GenBank/DDBJ whole genome shotgun (WGS) entry which is preliminary data.</text>
</comment>
<keyword evidence="2 11" id="KW-0808">Transferase</keyword>
<feature type="transmembrane region" description="Helical" evidence="11">
    <location>
        <begin position="249"/>
        <end position="272"/>
    </location>
</feature>
<sequence length="452" mass="50721">MHGRARTLRICRGALHTSLVLLLLSLSPDHPQIGSWDVRRHLLSTSTVARRGATMATSPKLFPSPEARSHNAANRWTTRIIPIFLLAVIGFACWALTKPICSECNSADPNRTTQKLRRDERNTGSANTTCRTHTVDFFIARNQLGSAIVLLVLHYIFLILMLVCYARTLYTVTYDPGVVPLEPKLGLESFYTRDFYTCRSDGLPIWCSDCQNWKPDRAHHSGEIQRCVQKMDHYCPWAGGMIGESAFKFFIQFVTYTACYCSICLSAGALVTRTLANEGKDVSVPAIVLVAFSAFFGLFSFTMAAMSHGYALSNITNIENLSRRTKVHQLAIRIPLNQTPNSDNSAMPNDYETITFPLANPNFDGNQFIYENQNGANRASQHAPEHKFAIVKTEVGENPWDMGSYYQNWKSVMGDKGVLDWLLPLRLSPCCNYNGEYPTGPVVDRLRESLKK</sequence>
<evidence type="ECO:0000256" key="12">
    <source>
        <dbReference type="SAM" id="SignalP"/>
    </source>
</evidence>
<evidence type="ECO:0000256" key="2">
    <source>
        <dbReference type="ARBA" id="ARBA00022679"/>
    </source>
</evidence>
<keyword evidence="3 11" id="KW-0812">Transmembrane</keyword>
<comment type="catalytic activity">
    <reaction evidence="10 11">
        <text>L-cysteinyl-[protein] + hexadecanoyl-CoA = S-hexadecanoyl-L-cysteinyl-[protein] + CoA</text>
        <dbReference type="Rhea" id="RHEA:36683"/>
        <dbReference type="Rhea" id="RHEA-COMP:10131"/>
        <dbReference type="Rhea" id="RHEA-COMP:11032"/>
        <dbReference type="ChEBI" id="CHEBI:29950"/>
        <dbReference type="ChEBI" id="CHEBI:57287"/>
        <dbReference type="ChEBI" id="CHEBI:57379"/>
        <dbReference type="ChEBI" id="CHEBI:74151"/>
        <dbReference type="EC" id="2.3.1.225"/>
    </reaction>
</comment>